<dbReference type="Proteomes" id="UP000594262">
    <property type="component" value="Unplaced"/>
</dbReference>
<feature type="domain" description="C2H2-type" evidence="10">
    <location>
        <begin position="703"/>
        <end position="732"/>
    </location>
</feature>
<dbReference type="SMART" id="SM00355">
    <property type="entry name" value="ZnF_C2H2"/>
    <property type="match status" value="8"/>
</dbReference>
<dbReference type="InterPro" id="IPR013087">
    <property type="entry name" value="Znf_C2H2_type"/>
</dbReference>
<dbReference type="Gene3D" id="3.30.160.60">
    <property type="entry name" value="Classic Zinc Finger"/>
    <property type="match status" value="3"/>
</dbReference>
<dbReference type="PROSITE" id="PS50157">
    <property type="entry name" value="ZINC_FINGER_C2H2_2"/>
    <property type="match status" value="6"/>
</dbReference>
<evidence type="ECO:0000256" key="3">
    <source>
        <dbReference type="ARBA" id="ARBA00022737"/>
    </source>
</evidence>
<feature type="region of interest" description="Disordered" evidence="9">
    <location>
        <begin position="377"/>
        <end position="401"/>
    </location>
</feature>
<dbReference type="GO" id="GO:0008270">
    <property type="term" value="F:zinc ion binding"/>
    <property type="evidence" value="ECO:0007669"/>
    <property type="project" value="UniProtKB-KW"/>
</dbReference>
<evidence type="ECO:0000256" key="6">
    <source>
        <dbReference type="ARBA" id="ARBA00023242"/>
    </source>
</evidence>
<feature type="compositionally biased region" description="Polar residues" evidence="9">
    <location>
        <begin position="193"/>
        <end position="215"/>
    </location>
</feature>
<dbReference type="GO" id="GO:0005634">
    <property type="term" value="C:nucleus"/>
    <property type="evidence" value="ECO:0007669"/>
    <property type="project" value="UniProtKB-SubCell"/>
</dbReference>
<dbReference type="FunFam" id="3.30.160.60:FF:000100">
    <property type="entry name" value="Zinc finger 45-like"/>
    <property type="match status" value="1"/>
</dbReference>
<keyword evidence="3" id="KW-0677">Repeat</keyword>
<organism evidence="11 12">
    <name type="scientific">Clytia hemisphaerica</name>
    <dbReference type="NCBI Taxonomy" id="252671"/>
    <lineage>
        <taxon>Eukaryota</taxon>
        <taxon>Metazoa</taxon>
        <taxon>Cnidaria</taxon>
        <taxon>Hydrozoa</taxon>
        <taxon>Hydroidolina</taxon>
        <taxon>Leptothecata</taxon>
        <taxon>Obeliida</taxon>
        <taxon>Clytiidae</taxon>
        <taxon>Clytia</taxon>
    </lineage>
</organism>
<keyword evidence="4 7" id="KW-0863">Zinc-finger</keyword>
<accession>A0A7M5XIQ3</accession>
<feature type="region of interest" description="Disordered" evidence="9">
    <location>
        <begin position="95"/>
        <end position="123"/>
    </location>
</feature>
<sequence length="808" mass="92565">MAANARQNSSEWMIHPSFVFKSFEETIAKQNFSQFSATPHIVPEKILESFVDESGLRCYRVKWLDSWLSEQHISASFPHLITEYWINKPINDGEYQSFPGPSNRSTNVSNNDSTTETNEQQQQVLSQNIQTVTNNNAAEMNATSLNTNEKQTLANIENTTDKPLENSGVTLNITNLTGVSQDISHNNIFNEENKTVDQQPPHSLPTKQEQTQTQKDNTEHQQNEDQHLLSKEGADFMVESLHLPDRVGNSHKGQQDKALVTLLPKPNNESVFVIGKNFNNFTEDSKGKLKQSNSGFQKLPPASVFNQLQHFNNQQNQAPNPPQPNQQQPQQIQPQSQQTLQQQQQGILSVMQQLSNQTQQIHQQNISIEIARNLGEKRPHMEMQGANGEKKTNTRKLAKKEPKEKQPVECDICGKMISSRKNLRVHKTVRHFKNGSFACEICGRKFALNRDLQRHMPLHTNERKYTCKYCGLQCKQPGHLTKHMRTHTEVMNWRCDCCFKNFKVQADLKEHCFNEHSDIKDKNLTCSVCKEKLKLPNSVYLHSLRHSGVREHECPICKATFKLKQHLQVHVKTHDKPKETEKAKCHICERVFKSRTICDRHIAKHTETTAEEFQANKKLLKQERKLRKKELARQMIMDQRLVDQGLLDQKMVEHSLVTDDSDSDDPDKMSGKRKQRKPNKVIRRFSQDLQTKLVANQQSGEQHSCTYCNETFESIALLNSHIEQHIHQQEPKEIDKSSELALFTLNQSSEQDVSGKKMVSVLMGHMNEVTSPKGLTLPSAVDQDDASKETEESAIVEIVFMKNTSDTP</sequence>
<evidence type="ECO:0000256" key="9">
    <source>
        <dbReference type="SAM" id="MobiDB-lite"/>
    </source>
</evidence>
<feature type="compositionally biased region" description="Basic residues" evidence="9">
    <location>
        <begin position="671"/>
        <end position="682"/>
    </location>
</feature>
<dbReference type="PANTHER" id="PTHR24394">
    <property type="entry name" value="ZINC FINGER PROTEIN"/>
    <property type="match status" value="1"/>
</dbReference>
<evidence type="ECO:0000313" key="11">
    <source>
        <dbReference type="EnsemblMetazoa" id="CLYHEMP024250.2"/>
    </source>
</evidence>
<evidence type="ECO:0000256" key="8">
    <source>
        <dbReference type="SAM" id="Coils"/>
    </source>
</evidence>
<protein>
    <recommendedName>
        <fullName evidence="10">C2H2-type domain-containing protein</fullName>
    </recommendedName>
</protein>
<evidence type="ECO:0000313" key="12">
    <source>
        <dbReference type="Proteomes" id="UP000594262"/>
    </source>
</evidence>
<feature type="compositionally biased region" description="Low complexity" evidence="9">
    <location>
        <begin position="325"/>
        <end position="344"/>
    </location>
</feature>
<dbReference type="GO" id="GO:0000981">
    <property type="term" value="F:DNA-binding transcription factor activity, RNA polymerase II-specific"/>
    <property type="evidence" value="ECO:0007669"/>
    <property type="project" value="TreeGrafter"/>
</dbReference>
<dbReference type="OrthoDB" id="27962at2759"/>
<keyword evidence="12" id="KW-1185">Reference proteome</keyword>
<feature type="region of interest" description="Disordered" evidence="9">
    <location>
        <begin position="193"/>
        <end position="227"/>
    </location>
</feature>
<feature type="domain" description="C2H2-type" evidence="10">
    <location>
        <begin position="552"/>
        <end position="579"/>
    </location>
</feature>
<dbReference type="RefSeq" id="XP_066927644.1">
    <property type="nucleotide sequence ID" value="XM_067071543.1"/>
</dbReference>
<keyword evidence="8" id="KW-0175">Coiled coil</keyword>
<comment type="subcellular location">
    <subcellularLocation>
        <location evidence="1">Nucleus</location>
    </subcellularLocation>
</comment>
<feature type="domain" description="C2H2-type" evidence="10">
    <location>
        <begin position="493"/>
        <end position="521"/>
    </location>
</feature>
<feature type="domain" description="C2H2-type" evidence="10">
    <location>
        <begin position="437"/>
        <end position="464"/>
    </location>
</feature>
<name>A0A7M5XIQ3_9CNID</name>
<keyword evidence="6" id="KW-0539">Nucleus</keyword>
<evidence type="ECO:0000256" key="7">
    <source>
        <dbReference type="PROSITE-ProRule" id="PRU00042"/>
    </source>
</evidence>
<keyword evidence="5" id="KW-0862">Zinc</keyword>
<evidence type="ECO:0000256" key="2">
    <source>
        <dbReference type="ARBA" id="ARBA00022723"/>
    </source>
</evidence>
<dbReference type="PANTHER" id="PTHR24394:SF44">
    <property type="entry name" value="ZINC FINGER PROTEIN 271-LIKE"/>
    <property type="match status" value="1"/>
</dbReference>
<evidence type="ECO:0000256" key="4">
    <source>
        <dbReference type="ARBA" id="ARBA00022771"/>
    </source>
</evidence>
<dbReference type="InterPro" id="IPR036236">
    <property type="entry name" value="Znf_C2H2_sf"/>
</dbReference>
<reference evidence="11" key="1">
    <citation type="submission" date="2021-01" db="UniProtKB">
        <authorList>
            <consortium name="EnsemblMetazoa"/>
        </authorList>
    </citation>
    <scope>IDENTIFICATION</scope>
</reference>
<dbReference type="Pfam" id="PF00096">
    <property type="entry name" value="zf-C2H2"/>
    <property type="match status" value="4"/>
</dbReference>
<feature type="region of interest" description="Disordered" evidence="9">
    <location>
        <begin position="655"/>
        <end position="682"/>
    </location>
</feature>
<dbReference type="PROSITE" id="PS00028">
    <property type="entry name" value="ZINC_FINGER_C2H2_1"/>
    <property type="match status" value="7"/>
</dbReference>
<feature type="compositionally biased region" description="Polar residues" evidence="9">
    <location>
        <begin position="99"/>
        <end position="123"/>
    </location>
</feature>
<evidence type="ECO:0000256" key="5">
    <source>
        <dbReference type="ARBA" id="ARBA00022833"/>
    </source>
</evidence>
<evidence type="ECO:0000259" key="10">
    <source>
        <dbReference type="PROSITE" id="PS50157"/>
    </source>
</evidence>
<dbReference type="EnsemblMetazoa" id="CLYHEMT024250.2">
    <property type="protein sequence ID" value="CLYHEMP024250.2"/>
    <property type="gene ID" value="CLYHEMG024250"/>
</dbReference>
<feature type="domain" description="C2H2-type" evidence="10">
    <location>
        <begin position="408"/>
        <end position="436"/>
    </location>
</feature>
<feature type="coiled-coil region" evidence="8">
    <location>
        <begin position="603"/>
        <end position="630"/>
    </location>
</feature>
<feature type="region of interest" description="Disordered" evidence="9">
    <location>
        <begin position="313"/>
        <end position="344"/>
    </location>
</feature>
<proteinExistence type="predicted"/>
<keyword evidence="2" id="KW-0479">Metal-binding</keyword>
<feature type="domain" description="C2H2-type" evidence="10">
    <location>
        <begin position="465"/>
        <end position="488"/>
    </location>
</feature>
<dbReference type="SUPFAM" id="SSF57667">
    <property type="entry name" value="beta-beta-alpha zinc fingers"/>
    <property type="match status" value="3"/>
</dbReference>
<dbReference type="GeneID" id="136815102"/>
<feature type="compositionally biased region" description="Basic and acidic residues" evidence="9">
    <location>
        <begin position="216"/>
        <end position="227"/>
    </location>
</feature>
<dbReference type="AlphaFoldDB" id="A0A7M5XIQ3"/>
<evidence type="ECO:0000256" key="1">
    <source>
        <dbReference type="ARBA" id="ARBA00004123"/>
    </source>
</evidence>